<keyword evidence="2" id="KW-1185">Reference proteome</keyword>
<organism evidence="1 2">
    <name type="scientific">Thermogladius calderae (strain DSM 22663 / VKM B-2946 / 1633)</name>
    <dbReference type="NCBI Taxonomy" id="1184251"/>
    <lineage>
        <taxon>Archaea</taxon>
        <taxon>Thermoproteota</taxon>
        <taxon>Thermoprotei</taxon>
        <taxon>Desulfurococcales</taxon>
        <taxon>Desulfurococcaceae</taxon>
        <taxon>Thermogladius</taxon>
    </lineage>
</organism>
<dbReference type="KEGG" id="thg:TCELL_1009"/>
<name>I3TF94_THEC1</name>
<gene>
    <name evidence="1" type="ordered locus">TCELL_1009</name>
</gene>
<dbReference type="InParanoid" id="I3TF94"/>
<reference evidence="1 2" key="1">
    <citation type="journal article" date="2012" name="J. Bacteriol.">
        <title>Complete genome sequence of the hyperthermophilic cellulolytic Crenarchaeon 'Thermogladius cellulolyticus' 1633.</title>
        <authorList>
            <person name="Mardanov A.V."/>
            <person name="Kochetkova T.V."/>
            <person name="Beletsky A.V."/>
            <person name="Bonch-Osmolovskaya E.A."/>
            <person name="Ravin N.V."/>
            <person name="Skryabin K.G."/>
        </authorList>
    </citation>
    <scope>NUCLEOTIDE SEQUENCE [LARGE SCALE GENOMIC DNA]</scope>
    <source>
        <strain evidence="2">DSM 22663 / VKM B-2946 / 1633</strain>
    </source>
</reference>
<accession>I3TF94</accession>
<dbReference type="Proteomes" id="UP000005270">
    <property type="component" value="Chromosome"/>
</dbReference>
<proteinExistence type="predicted"/>
<sequence length="38" mass="3980">MYDALFIALALEKNTEPVTSESSQATAAVKAGVRVVVV</sequence>
<dbReference type="HOGENOM" id="CLU_3323176_0_0_2"/>
<evidence type="ECO:0000313" key="2">
    <source>
        <dbReference type="Proteomes" id="UP000005270"/>
    </source>
</evidence>
<protein>
    <submittedName>
        <fullName evidence="1">Uncharacterized protein</fullName>
    </submittedName>
</protein>
<dbReference type="AlphaFoldDB" id="I3TF94"/>
<dbReference type="STRING" id="1184251.TCELL_1009"/>
<evidence type="ECO:0000313" key="1">
    <source>
        <dbReference type="EMBL" id="AFK51432.1"/>
    </source>
</evidence>
<dbReference type="EMBL" id="CP003531">
    <property type="protein sequence ID" value="AFK51432.1"/>
    <property type="molecule type" value="Genomic_DNA"/>
</dbReference>